<keyword evidence="3" id="KW-1185">Reference proteome</keyword>
<dbReference type="Gene3D" id="3.40.50.720">
    <property type="entry name" value="NAD(P)-binding Rossmann-like Domain"/>
    <property type="match status" value="1"/>
</dbReference>
<gene>
    <name evidence="2" type="ORF">APUU_51028S</name>
</gene>
<dbReference type="GeneID" id="64976322"/>
<dbReference type="GO" id="GO:0005737">
    <property type="term" value="C:cytoplasm"/>
    <property type="evidence" value="ECO:0007669"/>
    <property type="project" value="TreeGrafter"/>
</dbReference>
<protein>
    <recommendedName>
        <fullName evidence="4">Ornithine cyclodeaminase</fullName>
    </recommendedName>
</protein>
<organism evidence="2 3">
    <name type="scientific">Aspergillus puulaauensis</name>
    <dbReference type="NCBI Taxonomy" id="1220207"/>
    <lineage>
        <taxon>Eukaryota</taxon>
        <taxon>Fungi</taxon>
        <taxon>Dikarya</taxon>
        <taxon>Ascomycota</taxon>
        <taxon>Pezizomycotina</taxon>
        <taxon>Eurotiomycetes</taxon>
        <taxon>Eurotiomycetidae</taxon>
        <taxon>Eurotiales</taxon>
        <taxon>Aspergillaceae</taxon>
        <taxon>Aspergillus</taxon>
    </lineage>
</organism>
<evidence type="ECO:0000256" key="1">
    <source>
        <dbReference type="ARBA" id="ARBA00008903"/>
    </source>
</evidence>
<dbReference type="Gene3D" id="3.30.1780.10">
    <property type="entry name" value="ornithine cyclodeaminase, domain 1"/>
    <property type="match status" value="1"/>
</dbReference>
<dbReference type="InterPro" id="IPR023401">
    <property type="entry name" value="ODC_N"/>
</dbReference>
<dbReference type="OrthoDB" id="41492at2759"/>
<evidence type="ECO:0008006" key="4">
    <source>
        <dbReference type="Google" id="ProtNLM"/>
    </source>
</evidence>
<dbReference type="PANTHER" id="PTHR13812:SF19">
    <property type="entry name" value="KETIMINE REDUCTASE MU-CRYSTALLIN"/>
    <property type="match status" value="1"/>
</dbReference>
<sequence>MSDIQTLDNAVVHNLLLNLPKEETIYFLNVIEQALKTFSTSDERQYQPKPSIINRANGLHALFRPFTSESSIGTKIIVQPAPGDDGKSSPLRGVILLCDRKGIPTGLLPAEEITGYRTAMGAMIPFSWRNHVENIVVFGAGMQALWHTRLILALRGSEVKRITFVNRSRDRADGLVATISQENETRWRSGCVFCFVDATNRLNLQGCIKDADCVFCTTPSREPLFPAEYLSLDMHGKGRRPFISAVGSRDPDMIELDPDLLRRAIAGNGGGYDLVTGDERGVVLTDDREFAIQHCGEFVQTKITENIVELGEIVDLKVGPHTDHARKRHTERANEFLSEGFVMYKSIGVGLTDLAAGEAILALFRRQKRSL</sequence>
<dbReference type="PANTHER" id="PTHR13812">
    <property type="entry name" value="KETIMINE REDUCTASE MU-CRYSTALLIN"/>
    <property type="match status" value="1"/>
</dbReference>
<name>A0A7R7XRB4_9EURO</name>
<accession>A0A7R7XRB4</accession>
<dbReference type="InterPro" id="IPR036291">
    <property type="entry name" value="NAD(P)-bd_dom_sf"/>
</dbReference>
<dbReference type="Pfam" id="PF02423">
    <property type="entry name" value="OCD_Mu_crystall"/>
    <property type="match status" value="1"/>
</dbReference>
<evidence type="ECO:0000313" key="2">
    <source>
        <dbReference type="EMBL" id="BCS26317.1"/>
    </source>
</evidence>
<reference evidence="2" key="1">
    <citation type="submission" date="2021-01" db="EMBL/GenBank/DDBJ databases">
        <authorList>
            <consortium name="Aspergillus puulaauensis MK2 genome sequencing consortium"/>
            <person name="Kazuki M."/>
            <person name="Futagami T."/>
        </authorList>
    </citation>
    <scope>NUCLEOTIDE SEQUENCE</scope>
    <source>
        <strain evidence="2">MK2</strain>
    </source>
</reference>
<dbReference type="RefSeq" id="XP_041558511.1">
    <property type="nucleotide sequence ID" value="XM_041706091.1"/>
</dbReference>
<dbReference type="SUPFAM" id="SSF51735">
    <property type="entry name" value="NAD(P)-binding Rossmann-fold domains"/>
    <property type="match status" value="1"/>
</dbReference>
<proteinExistence type="inferred from homology"/>
<dbReference type="KEGG" id="apuu:APUU_51028S"/>
<dbReference type="EMBL" id="AP024447">
    <property type="protein sequence ID" value="BCS26317.1"/>
    <property type="molecule type" value="Genomic_DNA"/>
</dbReference>
<dbReference type="AlphaFoldDB" id="A0A7R7XRB4"/>
<dbReference type="Proteomes" id="UP000654913">
    <property type="component" value="Chromosome 5"/>
</dbReference>
<evidence type="ECO:0000313" key="3">
    <source>
        <dbReference type="Proteomes" id="UP000654913"/>
    </source>
</evidence>
<dbReference type="InterPro" id="IPR003462">
    <property type="entry name" value="ODC_Mu_crystall"/>
</dbReference>
<reference evidence="2" key="2">
    <citation type="submission" date="2021-02" db="EMBL/GenBank/DDBJ databases">
        <title>Aspergillus puulaauensis MK2 genome sequence.</title>
        <authorList>
            <person name="Futagami T."/>
            <person name="Mori K."/>
            <person name="Kadooka C."/>
            <person name="Tanaka T."/>
        </authorList>
    </citation>
    <scope>NUCLEOTIDE SEQUENCE</scope>
    <source>
        <strain evidence="2">MK2</strain>
    </source>
</reference>
<comment type="similarity">
    <text evidence="1">Belongs to the ornithine cyclodeaminase/mu-crystallin family.</text>
</comment>